<keyword evidence="2" id="KW-0378">Hydrolase</keyword>
<name>A0A919C9Q5_9ACTN</name>
<gene>
    <name evidence="2" type="ORF">GCM10010334_26760</name>
</gene>
<reference evidence="2" key="2">
    <citation type="submission" date="2020-09" db="EMBL/GenBank/DDBJ databases">
        <authorList>
            <person name="Sun Q."/>
            <person name="Ohkuma M."/>
        </authorList>
    </citation>
    <scope>NUCLEOTIDE SEQUENCE</scope>
    <source>
        <strain evidence="2">JCM 4637</strain>
    </source>
</reference>
<accession>A0A919C9Q5</accession>
<dbReference type="GO" id="GO:0016020">
    <property type="term" value="C:membrane"/>
    <property type="evidence" value="ECO:0007669"/>
    <property type="project" value="TreeGrafter"/>
</dbReference>
<organism evidence="2 3">
    <name type="scientific">Streptomyces finlayi</name>
    <dbReference type="NCBI Taxonomy" id="67296"/>
    <lineage>
        <taxon>Bacteria</taxon>
        <taxon>Bacillati</taxon>
        <taxon>Actinomycetota</taxon>
        <taxon>Actinomycetes</taxon>
        <taxon>Kitasatosporales</taxon>
        <taxon>Streptomycetaceae</taxon>
        <taxon>Streptomyces</taxon>
    </lineage>
</organism>
<dbReference type="Pfam" id="PF00561">
    <property type="entry name" value="Abhydrolase_1"/>
    <property type="match status" value="1"/>
</dbReference>
<dbReference type="GO" id="GO:0016787">
    <property type="term" value="F:hydrolase activity"/>
    <property type="evidence" value="ECO:0007669"/>
    <property type="project" value="UniProtKB-KW"/>
</dbReference>
<dbReference type="SUPFAM" id="SSF53474">
    <property type="entry name" value="alpha/beta-Hydrolases"/>
    <property type="match status" value="1"/>
</dbReference>
<dbReference type="InterPro" id="IPR000073">
    <property type="entry name" value="AB_hydrolase_1"/>
</dbReference>
<dbReference type="Gene3D" id="3.40.50.1820">
    <property type="entry name" value="alpha/beta hydrolase"/>
    <property type="match status" value="1"/>
</dbReference>
<dbReference type="Proteomes" id="UP000638353">
    <property type="component" value="Unassembled WGS sequence"/>
</dbReference>
<sequence>MTNSSAPSAPYSFFDAPDGTRLAYRVVGDVDGSEDEGAAPVVCLPGGPLHDSRYLGDLGGLPEASGRRLLFLDFRGSGGSDLPEGPESYRCDRLVEDVEALRIHLGLPTLDLLAHCAGANVAAQYAARHPERVARLILITPSARAVGIDIPDTMRRAGADLRQGEDWYPQASAALSAIAAGEASGENFAAVTPFFWGRWDETARAHVAASEAQNTNPDSGRHFGAEGAFTPEPTRAALTRLTAPVGLLAGEYDLNSPPPSVEEFASLLPNAETTYTLQPGAGHFPWVDDPQSFAEAAAGLLR</sequence>
<dbReference type="AlphaFoldDB" id="A0A919C9Q5"/>
<feature type="domain" description="AB hydrolase-1" evidence="1">
    <location>
        <begin position="40"/>
        <end position="289"/>
    </location>
</feature>
<dbReference type="PANTHER" id="PTHR43798">
    <property type="entry name" value="MONOACYLGLYCEROL LIPASE"/>
    <property type="match status" value="1"/>
</dbReference>
<dbReference type="InterPro" id="IPR029058">
    <property type="entry name" value="AB_hydrolase_fold"/>
</dbReference>
<dbReference type="PRINTS" id="PR00412">
    <property type="entry name" value="EPOXHYDRLASE"/>
</dbReference>
<comment type="caution">
    <text evidence="2">The sequence shown here is derived from an EMBL/GenBank/DDBJ whole genome shotgun (WGS) entry which is preliminary data.</text>
</comment>
<dbReference type="PANTHER" id="PTHR43798:SF33">
    <property type="entry name" value="HYDROLASE, PUTATIVE (AFU_ORTHOLOGUE AFUA_2G14860)-RELATED"/>
    <property type="match status" value="1"/>
</dbReference>
<dbReference type="RefSeq" id="WP_189823778.1">
    <property type="nucleotide sequence ID" value="NZ_BMVC01000004.1"/>
</dbReference>
<proteinExistence type="predicted"/>
<evidence type="ECO:0000313" key="3">
    <source>
        <dbReference type="Proteomes" id="UP000638353"/>
    </source>
</evidence>
<dbReference type="InterPro" id="IPR000639">
    <property type="entry name" value="Epox_hydrolase-like"/>
</dbReference>
<evidence type="ECO:0000313" key="2">
    <source>
        <dbReference type="EMBL" id="GHC91588.1"/>
    </source>
</evidence>
<evidence type="ECO:0000259" key="1">
    <source>
        <dbReference type="Pfam" id="PF00561"/>
    </source>
</evidence>
<reference evidence="2" key="1">
    <citation type="journal article" date="2014" name="Int. J. Syst. Evol. Microbiol.">
        <title>Complete genome sequence of Corynebacterium casei LMG S-19264T (=DSM 44701T), isolated from a smear-ripened cheese.</title>
        <authorList>
            <consortium name="US DOE Joint Genome Institute (JGI-PGF)"/>
            <person name="Walter F."/>
            <person name="Albersmeier A."/>
            <person name="Kalinowski J."/>
            <person name="Ruckert C."/>
        </authorList>
    </citation>
    <scope>NUCLEOTIDE SEQUENCE</scope>
    <source>
        <strain evidence="2">JCM 4637</strain>
    </source>
</reference>
<protein>
    <submittedName>
        <fullName evidence="2">Hydrolase</fullName>
    </submittedName>
</protein>
<dbReference type="InterPro" id="IPR050266">
    <property type="entry name" value="AB_hydrolase_sf"/>
</dbReference>
<dbReference type="EMBL" id="BMVC01000004">
    <property type="protein sequence ID" value="GHC91588.1"/>
    <property type="molecule type" value="Genomic_DNA"/>
</dbReference>